<organism evidence="3 4">
    <name type="scientific">Limulus polyphemus</name>
    <name type="common">Atlantic horseshoe crab</name>
    <dbReference type="NCBI Taxonomy" id="6850"/>
    <lineage>
        <taxon>Eukaryota</taxon>
        <taxon>Metazoa</taxon>
        <taxon>Ecdysozoa</taxon>
        <taxon>Arthropoda</taxon>
        <taxon>Chelicerata</taxon>
        <taxon>Merostomata</taxon>
        <taxon>Xiphosura</taxon>
        <taxon>Limulidae</taxon>
        <taxon>Limulus</taxon>
    </lineage>
</organism>
<comment type="similarity">
    <text evidence="1">Belongs to the HesB/IscA family.</text>
</comment>
<protein>
    <submittedName>
        <fullName evidence="4">Iron-sulfur cluster assembly 2 homolog, mitochondrial-like</fullName>
    </submittedName>
</protein>
<sequence>MVNSTVRGLAGNKFSVSAEHNSDVNSNKGLKISDTCVKRLKQIASDGVFLRVIVEGGGCSGFQYRFDLDTNINEDDQIYERDGAKVVIDETSLDFVKDSTIDYYEELIRSAFRIINNPQAEHGCSCGASFSIKV</sequence>
<evidence type="ECO:0000313" key="4">
    <source>
        <dbReference type="RefSeq" id="XP_013794463.1"/>
    </source>
</evidence>
<dbReference type="SUPFAM" id="SSF89360">
    <property type="entry name" value="HesB-like domain"/>
    <property type="match status" value="1"/>
</dbReference>
<dbReference type="GeneID" id="106478464"/>
<proteinExistence type="inferred from homology"/>
<dbReference type="InterPro" id="IPR035903">
    <property type="entry name" value="HesB-like_dom_sf"/>
</dbReference>
<feature type="domain" description="Core" evidence="2">
    <location>
        <begin position="30"/>
        <end position="127"/>
    </location>
</feature>
<gene>
    <name evidence="4" type="primary">LOC106478464</name>
</gene>
<dbReference type="PANTHER" id="PTHR43011:SF1">
    <property type="entry name" value="IRON-SULFUR CLUSTER ASSEMBLY 2 HOMOLOG, MITOCHONDRIAL"/>
    <property type="match status" value="1"/>
</dbReference>
<reference evidence="4" key="1">
    <citation type="submission" date="2025-08" db="UniProtKB">
        <authorList>
            <consortium name="RefSeq"/>
        </authorList>
    </citation>
    <scope>IDENTIFICATION</scope>
    <source>
        <tissue evidence="4">Muscle</tissue>
    </source>
</reference>
<dbReference type="InterPro" id="IPR000361">
    <property type="entry name" value="ATAP_core_dom"/>
</dbReference>
<dbReference type="PANTHER" id="PTHR43011">
    <property type="entry name" value="IRON-SULFUR CLUSTER ASSEMBLY 2 HOMOLOG, MITOCHONDRIAL"/>
    <property type="match status" value="1"/>
</dbReference>
<dbReference type="Pfam" id="PF01521">
    <property type="entry name" value="Fe-S_biosyn"/>
    <property type="match status" value="1"/>
</dbReference>
<dbReference type="NCBIfam" id="TIGR00049">
    <property type="entry name" value="iron-sulfur cluster assembly accessory protein"/>
    <property type="match status" value="1"/>
</dbReference>
<evidence type="ECO:0000259" key="2">
    <source>
        <dbReference type="Pfam" id="PF01521"/>
    </source>
</evidence>
<dbReference type="InterPro" id="IPR016092">
    <property type="entry name" value="ATAP"/>
</dbReference>
<name>A0ABM1C5C3_LIMPO</name>
<evidence type="ECO:0000313" key="3">
    <source>
        <dbReference type="Proteomes" id="UP000694941"/>
    </source>
</evidence>
<evidence type="ECO:0000256" key="1">
    <source>
        <dbReference type="ARBA" id="ARBA00006718"/>
    </source>
</evidence>
<dbReference type="Proteomes" id="UP000694941">
    <property type="component" value="Unplaced"/>
</dbReference>
<accession>A0ABM1C5C3</accession>
<keyword evidence="3" id="KW-1185">Reference proteome</keyword>
<dbReference type="Gene3D" id="2.60.300.12">
    <property type="entry name" value="HesB-like domain"/>
    <property type="match status" value="1"/>
</dbReference>
<dbReference type="RefSeq" id="XP_013794463.1">
    <property type="nucleotide sequence ID" value="XM_013939009.1"/>
</dbReference>